<keyword evidence="3" id="KW-1185">Reference proteome</keyword>
<name>A0ABW1XQA8_9ALTE</name>
<feature type="transmembrane region" description="Helical" evidence="1">
    <location>
        <begin position="12"/>
        <end position="32"/>
    </location>
</feature>
<accession>A0ABW1XQA8</accession>
<evidence type="ECO:0000256" key="1">
    <source>
        <dbReference type="SAM" id="Phobius"/>
    </source>
</evidence>
<keyword evidence="1" id="KW-1133">Transmembrane helix</keyword>
<comment type="caution">
    <text evidence="2">The sequence shown here is derived from an EMBL/GenBank/DDBJ whole genome shotgun (WGS) entry which is preliminary data.</text>
</comment>
<dbReference type="Proteomes" id="UP001596364">
    <property type="component" value="Unassembled WGS sequence"/>
</dbReference>
<dbReference type="EMBL" id="JBHSUS010000001">
    <property type="protein sequence ID" value="MFC6441597.1"/>
    <property type="molecule type" value="Genomic_DNA"/>
</dbReference>
<evidence type="ECO:0000313" key="2">
    <source>
        <dbReference type="EMBL" id="MFC6441597.1"/>
    </source>
</evidence>
<protein>
    <submittedName>
        <fullName evidence="2">Uncharacterized protein</fullName>
    </submittedName>
</protein>
<dbReference type="RefSeq" id="WP_131257649.1">
    <property type="nucleotide sequence ID" value="NZ_JBHSUS010000001.1"/>
</dbReference>
<sequence length="106" mass="11899">MEKQEKPSWIRFSVEINVPVLATMAFTCFLAYQAHQQSMENASKVNQLLVKYEQTLDTFIQNDPAALKTYQGNLKDALAALSPEERKLLNALLAVSSPSQKQIQGK</sequence>
<evidence type="ECO:0000313" key="3">
    <source>
        <dbReference type="Proteomes" id="UP001596364"/>
    </source>
</evidence>
<keyword evidence="1" id="KW-0812">Transmembrane</keyword>
<keyword evidence="1" id="KW-0472">Membrane</keyword>
<proteinExistence type="predicted"/>
<gene>
    <name evidence="2" type="ORF">ACFP85_15695</name>
</gene>
<reference evidence="3" key="1">
    <citation type="journal article" date="2019" name="Int. J. Syst. Evol. Microbiol.">
        <title>The Global Catalogue of Microorganisms (GCM) 10K type strain sequencing project: providing services to taxonomists for standard genome sequencing and annotation.</title>
        <authorList>
            <consortium name="The Broad Institute Genomics Platform"/>
            <consortium name="The Broad Institute Genome Sequencing Center for Infectious Disease"/>
            <person name="Wu L."/>
            <person name="Ma J."/>
        </authorList>
    </citation>
    <scope>NUCLEOTIDE SEQUENCE [LARGE SCALE GENOMIC DNA]</scope>
    <source>
        <strain evidence="3">CGMCC 1.16031</strain>
    </source>
</reference>
<organism evidence="2 3">
    <name type="scientific">Pseudobowmanella zhangzhouensis</name>
    <dbReference type="NCBI Taxonomy" id="1537679"/>
    <lineage>
        <taxon>Bacteria</taxon>
        <taxon>Pseudomonadati</taxon>
        <taxon>Pseudomonadota</taxon>
        <taxon>Gammaproteobacteria</taxon>
        <taxon>Alteromonadales</taxon>
        <taxon>Alteromonadaceae</taxon>
    </lineage>
</organism>